<evidence type="ECO:0000313" key="2">
    <source>
        <dbReference type="Proteomes" id="UP000036513"/>
    </source>
</evidence>
<dbReference type="AlphaFoldDB" id="A0A0J6VRF5"/>
<dbReference type="STRING" id="37916.MCHLDSM_04187"/>
<dbReference type="SMR" id="A0A0J6VRF5"/>
<reference evidence="1 2" key="1">
    <citation type="journal article" date="2015" name="Genome Biol. Evol.">
        <title>Characterization of Three Mycobacterium spp. with Potential Use in Bioremediation by Genome Sequencing and Comparative Genomics.</title>
        <authorList>
            <person name="Das S."/>
            <person name="Pettersson B.M."/>
            <person name="Behra P.R."/>
            <person name="Ramesh M."/>
            <person name="Dasgupta S."/>
            <person name="Bhattacharya A."/>
            <person name="Kirsebom L.A."/>
        </authorList>
    </citation>
    <scope>NUCLEOTIDE SEQUENCE [LARGE SCALE GENOMIC DNA]</scope>
    <source>
        <strain evidence="1 2">DSM 43826</strain>
    </source>
</reference>
<accession>A0A0J6VRF5</accession>
<keyword evidence="2" id="KW-1185">Reference proteome</keyword>
<gene>
    <name evidence="1" type="ORF">MCHLDSM_04187</name>
</gene>
<protein>
    <submittedName>
        <fullName evidence="1">Uncharacterized protein</fullName>
    </submittedName>
</protein>
<dbReference type="PATRIC" id="fig|37916.4.peg.4155"/>
<proteinExistence type="predicted"/>
<dbReference type="EMBL" id="JYNL01000048">
    <property type="protein sequence ID" value="KMO72038.1"/>
    <property type="molecule type" value="Genomic_DNA"/>
</dbReference>
<evidence type="ECO:0000313" key="1">
    <source>
        <dbReference type="EMBL" id="KMO72038.1"/>
    </source>
</evidence>
<organism evidence="1 2">
    <name type="scientific">Mycolicibacterium chlorophenolicum</name>
    <dbReference type="NCBI Taxonomy" id="37916"/>
    <lineage>
        <taxon>Bacteria</taxon>
        <taxon>Bacillati</taxon>
        <taxon>Actinomycetota</taxon>
        <taxon>Actinomycetes</taxon>
        <taxon>Mycobacteriales</taxon>
        <taxon>Mycobacteriaceae</taxon>
        <taxon>Mycolicibacterium</taxon>
    </lineage>
</organism>
<name>A0A0J6VRF5_9MYCO</name>
<comment type="caution">
    <text evidence="1">The sequence shown here is derived from an EMBL/GenBank/DDBJ whole genome shotgun (WGS) entry which is preliminary data.</text>
</comment>
<sequence>MYDIVKKFAGRIVDVVKECLTRDSVKIARKPTFARGVSSDRYVGPLWR</sequence>
<dbReference type="Proteomes" id="UP000036513">
    <property type="component" value="Unassembled WGS sequence"/>
</dbReference>